<dbReference type="InterPro" id="IPR005107">
    <property type="entry name" value="CO_DH_flav_C"/>
</dbReference>
<dbReference type="PANTHER" id="PTHR45444:SF3">
    <property type="entry name" value="XANTHINE DEHYDROGENASE"/>
    <property type="match status" value="1"/>
</dbReference>
<dbReference type="SUPFAM" id="SSF55447">
    <property type="entry name" value="CO dehydrogenase flavoprotein C-terminal domain-like"/>
    <property type="match status" value="1"/>
</dbReference>
<name>A0A176S5Z1_9GAMM</name>
<dbReference type="InterPro" id="IPR016169">
    <property type="entry name" value="FAD-bd_PCMH_sub2"/>
</dbReference>
<dbReference type="InterPro" id="IPR002888">
    <property type="entry name" value="2Fe-2S-bd"/>
</dbReference>
<dbReference type="PATRIC" id="fig|1003181.4.peg.1232"/>
<dbReference type="EMBL" id="LUTY01000425">
    <property type="protein sequence ID" value="OAD23328.1"/>
    <property type="molecule type" value="Genomic_DNA"/>
</dbReference>
<dbReference type="AlphaFoldDB" id="A0A176S5Z1"/>
<dbReference type="PROSITE" id="PS51387">
    <property type="entry name" value="FAD_PCMH"/>
    <property type="match status" value="1"/>
</dbReference>
<sequence>MLPLGEIEAKHIVTIEGLKNNDLTPIQAAIVEEGATQCGYCTPGIVLSLTGFFLNSRTLDAAIAALDGNLCRCTGYQSIKRAATRLCQTFSRPSEVNVVAWLVEKQILPAYFLQIPERLQKLSPAKVSHPSAVKVAGGTDLWVQKPAELSHANLVYLSRRADLRGIRVEQNRCYVGATTSIEDLKNSPIMSAFFPKMPEYFQRIAATPIRHRATVGGNLVNASPIGDLTIFFLALGAHIILSQSEMPLKDFFIGYKKLNMHKDELVKGVSFPRPAKNAVFNFEKVSKRPHLDIASVNSAMQIQIEQGVIQQVHLSAGGVAPIPLYLSRTVNYLKGKTLNIETIRQAAAIAQSEISPINDVRGSADYKRLLLRQLIYAHLGTCIK</sequence>
<dbReference type="Pfam" id="PF01799">
    <property type="entry name" value="Fer2_2"/>
    <property type="match status" value="1"/>
</dbReference>
<dbReference type="InterPro" id="IPR002346">
    <property type="entry name" value="Mopterin_DH_FAD-bd"/>
</dbReference>
<dbReference type="SMART" id="SM01092">
    <property type="entry name" value="CO_deh_flav_C"/>
    <property type="match status" value="1"/>
</dbReference>
<proteinExistence type="predicted"/>
<dbReference type="InterPro" id="IPR036318">
    <property type="entry name" value="FAD-bd_PCMH-like_sf"/>
</dbReference>
<dbReference type="Pfam" id="PF03450">
    <property type="entry name" value="CO_deh_flav_C"/>
    <property type="match status" value="1"/>
</dbReference>
<gene>
    <name evidence="4" type="ORF">THIOM_000843</name>
</gene>
<dbReference type="GO" id="GO:0005506">
    <property type="term" value="F:iron ion binding"/>
    <property type="evidence" value="ECO:0007669"/>
    <property type="project" value="InterPro"/>
</dbReference>
<dbReference type="InterPro" id="IPR016208">
    <property type="entry name" value="Ald_Oxase/xanthine_DH-like"/>
</dbReference>
<evidence type="ECO:0000313" key="5">
    <source>
        <dbReference type="Proteomes" id="UP000076962"/>
    </source>
</evidence>
<accession>A0A176S5Z1</accession>
<reference evidence="4 5" key="1">
    <citation type="submission" date="2016-05" db="EMBL/GenBank/DDBJ databases">
        <title>Single-cell genome of chain-forming Candidatus Thiomargarita nelsonii and comparison to other large sulfur-oxidizing bacteria.</title>
        <authorList>
            <person name="Winkel M."/>
            <person name="Salman V."/>
            <person name="Woyke T."/>
            <person name="Schulz-Vogt H."/>
            <person name="Richter M."/>
            <person name="Flood B."/>
            <person name="Bailey J."/>
            <person name="Amann R."/>
            <person name="Mussmann M."/>
        </authorList>
    </citation>
    <scope>NUCLEOTIDE SEQUENCE [LARGE SCALE GENOMIC DNA]</scope>
    <source>
        <strain evidence="4 5">THI036</strain>
    </source>
</reference>
<keyword evidence="2" id="KW-0274">FAD</keyword>
<evidence type="ECO:0000256" key="1">
    <source>
        <dbReference type="ARBA" id="ARBA00022630"/>
    </source>
</evidence>
<dbReference type="GO" id="GO:0016491">
    <property type="term" value="F:oxidoreductase activity"/>
    <property type="evidence" value="ECO:0007669"/>
    <property type="project" value="InterPro"/>
</dbReference>
<dbReference type="Gene3D" id="1.10.150.120">
    <property type="entry name" value="[2Fe-2S]-binding domain"/>
    <property type="match status" value="1"/>
</dbReference>
<dbReference type="Gene3D" id="3.30.390.50">
    <property type="entry name" value="CO dehydrogenase flavoprotein, C-terminal domain"/>
    <property type="match status" value="1"/>
</dbReference>
<dbReference type="InterPro" id="IPR036884">
    <property type="entry name" value="2Fe-2S-bd_dom_sf"/>
</dbReference>
<dbReference type="Pfam" id="PF00941">
    <property type="entry name" value="FAD_binding_5"/>
    <property type="match status" value="1"/>
</dbReference>
<dbReference type="GO" id="GO:0071949">
    <property type="term" value="F:FAD binding"/>
    <property type="evidence" value="ECO:0007669"/>
    <property type="project" value="InterPro"/>
</dbReference>
<evidence type="ECO:0000256" key="2">
    <source>
        <dbReference type="ARBA" id="ARBA00022827"/>
    </source>
</evidence>
<feature type="domain" description="FAD-binding PCMH-type" evidence="3">
    <location>
        <begin position="105"/>
        <end position="276"/>
    </location>
</feature>
<evidence type="ECO:0000313" key="4">
    <source>
        <dbReference type="EMBL" id="OAD23328.1"/>
    </source>
</evidence>
<dbReference type="InterPro" id="IPR016166">
    <property type="entry name" value="FAD-bd_PCMH"/>
</dbReference>
<dbReference type="InterPro" id="IPR036683">
    <property type="entry name" value="CO_DH_flav_C_dom_sf"/>
</dbReference>
<protein>
    <submittedName>
        <fullName evidence="4">Xanthine dehydrogenase, small subunit</fullName>
    </submittedName>
</protein>
<dbReference type="PANTHER" id="PTHR45444">
    <property type="entry name" value="XANTHINE DEHYDROGENASE"/>
    <property type="match status" value="1"/>
</dbReference>
<dbReference type="Proteomes" id="UP000076962">
    <property type="component" value="Unassembled WGS sequence"/>
</dbReference>
<dbReference type="Gene3D" id="3.30.465.10">
    <property type="match status" value="1"/>
</dbReference>
<evidence type="ECO:0000259" key="3">
    <source>
        <dbReference type="PROSITE" id="PS51387"/>
    </source>
</evidence>
<dbReference type="SUPFAM" id="SSF56176">
    <property type="entry name" value="FAD-binding/transporter-associated domain-like"/>
    <property type="match status" value="1"/>
</dbReference>
<keyword evidence="5" id="KW-1185">Reference proteome</keyword>
<organism evidence="4 5">
    <name type="scientific">Candidatus Thiomargarita nelsonii</name>
    <dbReference type="NCBI Taxonomy" id="1003181"/>
    <lineage>
        <taxon>Bacteria</taxon>
        <taxon>Pseudomonadati</taxon>
        <taxon>Pseudomonadota</taxon>
        <taxon>Gammaproteobacteria</taxon>
        <taxon>Thiotrichales</taxon>
        <taxon>Thiotrichaceae</taxon>
        <taxon>Thiomargarita</taxon>
    </lineage>
</organism>
<keyword evidence="1" id="KW-0285">Flavoprotein</keyword>
<dbReference type="SUPFAM" id="SSF47741">
    <property type="entry name" value="CO dehydrogenase ISP C-domain like"/>
    <property type="match status" value="1"/>
</dbReference>
<comment type="caution">
    <text evidence="4">The sequence shown here is derived from an EMBL/GenBank/DDBJ whole genome shotgun (WGS) entry which is preliminary data.</text>
</comment>